<organism evidence="1 2">
    <name type="scientific">Teichococcus globiformis</name>
    <dbReference type="NCBI Taxonomy" id="2307229"/>
    <lineage>
        <taxon>Bacteria</taxon>
        <taxon>Pseudomonadati</taxon>
        <taxon>Pseudomonadota</taxon>
        <taxon>Alphaproteobacteria</taxon>
        <taxon>Acetobacterales</taxon>
        <taxon>Roseomonadaceae</taxon>
        <taxon>Roseomonas</taxon>
    </lineage>
</organism>
<comment type="caution">
    <text evidence="1">The sequence shown here is derived from an EMBL/GenBank/DDBJ whole genome shotgun (WGS) entry which is preliminary data.</text>
</comment>
<sequence>MDVQPALTDFDGQISWVNGRRHAAGLPPLDREQAILEIIRCWNMMLGDAKARLQTKARRDLGRDLANNSFTHLVLALDIESSFRAAVEAMVWQSSDRACGDLR</sequence>
<gene>
    <name evidence="1" type="ORF">ACFOD4_04610</name>
</gene>
<reference evidence="2" key="1">
    <citation type="journal article" date="2019" name="Int. J. Syst. Evol. Microbiol.">
        <title>The Global Catalogue of Microorganisms (GCM) 10K type strain sequencing project: providing services to taxonomists for standard genome sequencing and annotation.</title>
        <authorList>
            <consortium name="The Broad Institute Genomics Platform"/>
            <consortium name="The Broad Institute Genome Sequencing Center for Infectious Disease"/>
            <person name="Wu L."/>
            <person name="Ma J."/>
        </authorList>
    </citation>
    <scope>NUCLEOTIDE SEQUENCE [LARGE SCALE GENOMIC DNA]</scope>
    <source>
        <strain evidence="2">KCTC 52094</strain>
    </source>
</reference>
<dbReference type="EMBL" id="JBHRTN010000005">
    <property type="protein sequence ID" value="MFC3124334.1"/>
    <property type="molecule type" value="Genomic_DNA"/>
</dbReference>
<protein>
    <submittedName>
        <fullName evidence="1">Uncharacterized protein</fullName>
    </submittedName>
</protein>
<proteinExistence type="predicted"/>
<dbReference type="Proteomes" id="UP001595593">
    <property type="component" value="Unassembled WGS sequence"/>
</dbReference>
<accession>A0ABV7FVD1</accession>
<evidence type="ECO:0000313" key="2">
    <source>
        <dbReference type="Proteomes" id="UP001595593"/>
    </source>
</evidence>
<name>A0ABV7FVD1_9PROT</name>
<keyword evidence="2" id="KW-1185">Reference proteome</keyword>
<dbReference type="RefSeq" id="WP_379594760.1">
    <property type="nucleotide sequence ID" value="NZ_JBHRTN010000005.1"/>
</dbReference>
<evidence type="ECO:0000313" key="1">
    <source>
        <dbReference type="EMBL" id="MFC3124334.1"/>
    </source>
</evidence>